<reference evidence="5 6" key="1">
    <citation type="submission" date="2020-02" db="EMBL/GenBank/DDBJ databases">
        <authorList>
            <person name="Yang Z."/>
        </authorList>
    </citation>
    <scope>NUCLEOTIDE SEQUENCE [LARGE SCALE GENOMIC DNA]</scope>
    <source>
        <strain evidence="5 6">HX-7-9</strain>
    </source>
</reference>
<dbReference type="PANTHER" id="PTHR30461">
    <property type="entry name" value="DNA-INVERTASE FROM LAMBDOID PROPHAGE"/>
    <property type="match status" value="1"/>
</dbReference>
<dbReference type="GO" id="GO:0000150">
    <property type="term" value="F:DNA strand exchange activity"/>
    <property type="evidence" value="ECO:0007669"/>
    <property type="project" value="InterPro"/>
</dbReference>
<dbReference type="PROSITE" id="PS51736">
    <property type="entry name" value="RECOMBINASES_3"/>
    <property type="match status" value="1"/>
</dbReference>
<evidence type="ECO:0000256" key="2">
    <source>
        <dbReference type="SAM" id="MobiDB-lite"/>
    </source>
</evidence>
<dbReference type="InterPro" id="IPR050639">
    <property type="entry name" value="SSR_resolvase"/>
</dbReference>
<dbReference type="Proteomes" id="UP000482578">
    <property type="component" value="Unassembled WGS sequence"/>
</dbReference>
<proteinExistence type="predicted"/>
<evidence type="ECO:0000313" key="5">
    <source>
        <dbReference type="EMBL" id="NDV11782.1"/>
    </source>
</evidence>
<dbReference type="InterPro" id="IPR006119">
    <property type="entry name" value="Resolv_N"/>
</dbReference>
<comment type="caution">
    <text evidence="5">The sequence shown here is derived from an EMBL/GenBank/DDBJ whole genome shotgun (WGS) entry which is preliminary data.</text>
</comment>
<dbReference type="PROSITE" id="PS51737">
    <property type="entry name" value="RECOMBINASE_DNA_BIND"/>
    <property type="match status" value="1"/>
</dbReference>
<dbReference type="RefSeq" id="WP_163315039.1">
    <property type="nucleotide sequence ID" value="NZ_JAAGAA010000002.1"/>
</dbReference>
<dbReference type="InterPro" id="IPR036162">
    <property type="entry name" value="Resolvase-like_N_sf"/>
</dbReference>
<dbReference type="PANTHER" id="PTHR30461:SF23">
    <property type="entry name" value="DNA RECOMBINASE-RELATED"/>
    <property type="match status" value="1"/>
</dbReference>
<dbReference type="SMART" id="SM00857">
    <property type="entry name" value="Resolvase"/>
    <property type="match status" value="1"/>
</dbReference>
<dbReference type="InterPro" id="IPR011109">
    <property type="entry name" value="DNA_bind_recombinase_dom"/>
</dbReference>
<evidence type="ECO:0000256" key="1">
    <source>
        <dbReference type="SAM" id="Coils"/>
    </source>
</evidence>
<dbReference type="InterPro" id="IPR038109">
    <property type="entry name" value="DNA_bind_recomb_sf"/>
</dbReference>
<keyword evidence="6" id="KW-1185">Reference proteome</keyword>
<name>A0A6B2KNH1_9NEIS</name>
<evidence type="ECO:0000313" key="6">
    <source>
        <dbReference type="Proteomes" id="UP000482578"/>
    </source>
</evidence>
<organism evidence="5 6">
    <name type="scientific">Crenobacter caeni</name>
    <dbReference type="NCBI Taxonomy" id="2705474"/>
    <lineage>
        <taxon>Bacteria</taxon>
        <taxon>Pseudomonadati</taxon>
        <taxon>Pseudomonadota</taxon>
        <taxon>Betaproteobacteria</taxon>
        <taxon>Neisseriales</taxon>
        <taxon>Neisseriaceae</taxon>
        <taxon>Crenobacter</taxon>
    </lineage>
</organism>
<keyword evidence="1" id="KW-0175">Coiled coil</keyword>
<dbReference type="Pfam" id="PF00239">
    <property type="entry name" value="Resolvase"/>
    <property type="match status" value="1"/>
</dbReference>
<dbReference type="EMBL" id="JAAGAA010000002">
    <property type="protein sequence ID" value="NDV11782.1"/>
    <property type="molecule type" value="Genomic_DNA"/>
</dbReference>
<dbReference type="CDD" id="cd00338">
    <property type="entry name" value="Ser_Recombinase"/>
    <property type="match status" value="1"/>
</dbReference>
<feature type="domain" description="Resolvase/invertase-type recombinase catalytic" evidence="3">
    <location>
        <begin position="3"/>
        <end position="152"/>
    </location>
</feature>
<evidence type="ECO:0000259" key="3">
    <source>
        <dbReference type="PROSITE" id="PS51736"/>
    </source>
</evidence>
<dbReference type="Pfam" id="PF07508">
    <property type="entry name" value="Recombinase"/>
    <property type="match status" value="1"/>
</dbReference>
<gene>
    <name evidence="5" type="ORF">GZH52_03080</name>
</gene>
<dbReference type="Gene3D" id="3.40.50.1390">
    <property type="entry name" value="Resolvase, N-terminal catalytic domain"/>
    <property type="match status" value="1"/>
</dbReference>
<accession>A0A6B2KNH1</accession>
<protein>
    <submittedName>
        <fullName evidence="5">Recombinase family protein</fullName>
    </submittedName>
</protein>
<feature type="domain" description="Recombinase" evidence="4">
    <location>
        <begin position="159"/>
        <end position="297"/>
    </location>
</feature>
<feature type="region of interest" description="Disordered" evidence="2">
    <location>
        <begin position="540"/>
        <end position="559"/>
    </location>
</feature>
<evidence type="ECO:0000259" key="4">
    <source>
        <dbReference type="PROSITE" id="PS51737"/>
    </source>
</evidence>
<dbReference type="GO" id="GO:0003677">
    <property type="term" value="F:DNA binding"/>
    <property type="evidence" value="ECO:0007669"/>
    <property type="project" value="InterPro"/>
</dbReference>
<dbReference type="Gene3D" id="3.90.1750.20">
    <property type="entry name" value="Putative Large Serine Recombinase, Chain B, Domain 2"/>
    <property type="match status" value="1"/>
</dbReference>
<feature type="coiled-coil region" evidence="1">
    <location>
        <begin position="390"/>
        <end position="445"/>
    </location>
</feature>
<dbReference type="SUPFAM" id="SSF53041">
    <property type="entry name" value="Resolvase-like"/>
    <property type="match status" value="1"/>
</dbReference>
<sequence length="559" mass="62887">MTKVAIYARYSCEKQNETSLDDQIRRCRELAQQNGLEVDEALIFTDAAISGQSHALHKREGYQAFQKAWQQGAFNVFIVDEPSRLTRDPVEQAQLMKLLENRRVRMLSCDGLDSHSQGWEIRFGLQSMIAQQEGRNLRHRVGRGMYGQLLRGYMIATPAYGYELKREFDDVGNRVGSHWQVNEAEAAVVREVYARREAGQSMHQIAAWLNTEAIPCSRMARKSDGGYWRPARVRNLLSNTIYRGTFTWHGSTTYAKRAAKRGIEVEQEVFARSELRLVSDQTWYRCNQKTHSRTGYGGGKHALAGLFSCGCCGGTLVLSAHRRAKSLYCANCTVGQSSEAGGTYQTQTIAVAGIETLLNHMLQCFLTPAFVEAFRTSLQLRLTGDTRQQLEDCRKRLVQLERTQARLSHMLTGISDEDPVLEQRYAETRDKVAACKTELAELESTQLQVDAQAIEAQLQVDPAVLLGTLLQADLAPERKRALLARLFPVLRFDGKRGRYCSRFYVEFAAGAALALASGTEQVDEGRQALRFRLQYTPRHRGDAAGNDKGTHWSVEVLSS</sequence>
<dbReference type="AlphaFoldDB" id="A0A6B2KNH1"/>